<keyword evidence="8" id="KW-0175">Coiled coil</keyword>
<keyword evidence="4" id="KW-0999">Mitochondrion inner membrane</keyword>
<evidence type="ECO:0000256" key="5">
    <source>
        <dbReference type="ARBA" id="ARBA00022989"/>
    </source>
</evidence>
<keyword evidence="3" id="KW-0812">Transmembrane</keyword>
<protein>
    <submittedName>
        <fullName evidence="10">Uncharacterized protein</fullName>
    </submittedName>
</protein>
<dbReference type="GO" id="GO:0061617">
    <property type="term" value="C:MICOS complex"/>
    <property type="evidence" value="ECO:0007669"/>
    <property type="project" value="TreeGrafter"/>
</dbReference>
<dbReference type="InterPro" id="IPR019133">
    <property type="entry name" value="MIC60"/>
</dbReference>
<dbReference type="Proteomes" id="UP000663760">
    <property type="component" value="Chromosome 5"/>
</dbReference>
<dbReference type="PANTHER" id="PTHR15415:SF7">
    <property type="entry name" value="MICOS COMPLEX SUBUNIT MIC60"/>
    <property type="match status" value="1"/>
</dbReference>
<sequence>MLRRSLSLSLALSRCASSSSPQPDPSKGSGGGLLAKAAIGTVVVGAAVAAAYQTGFVSNPQFKLEGPFISKKVEVSQRAAEKEYSQDQVNFSGKETSHGSSKLEVTENIHEHRQIDGAETIESDASKDLGLVEDELTPVKEDVSSSFHEDVPTQDEEGSVSEILSSSKELSDLKEEPVLVKEDESLISSLDVSPQSEEGSVSEISSVNSVDLAAGEINDSLGSNDATYAPTSAEETISNEVPTHHQIPEEVAEVSLEGSGEINVSQDQKIVLDFIDAIHAAEKKQAESDFRFFDMEKQKMKEKYEKELKDARARELMYAEEAAILDKELNRERVKAAATAKLLQEKAEEHLRVELQRKEEEIESMLKKIQEMGKAELNAAIAKEKSSHMEKMSEANLNIKALCMAFYARSEEARQNYSIHKLALGALALENALSKGLPIKAEVDSLHSSLVGLDKDSLLDLVLATLPEETLTNGTNTLLQLSQKFVMGDKAIPMEICNYAQK</sequence>
<feature type="compositionally biased region" description="Basic and acidic residues" evidence="9">
    <location>
        <begin position="140"/>
        <end position="151"/>
    </location>
</feature>
<proteinExistence type="inferred from homology"/>
<keyword evidence="11" id="KW-1185">Reference proteome</keyword>
<dbReference type="OrthoDB" id="10261039at2759"/>
<reference evidence="10" key="1">
    <citation type="submission" date="2020-02" db="EMBL/GenBank/DDBJ databases">
        <authorList>
            <person name="Scholz U."/>
            <person name="Mascher M."/>
            <person name="Fiebig A."/>
        </authorList>
    </citation>
    <scope>NUCLEOTIDE SEQUENCE</scope>
</reference>
<evidence type="ECO:0000256" key="9">
    <source>
        <dbReference type="SAM" id="MobiDB-lite"/>
    </source>
</evidence>
<evidence type="ECO:0000256" key="6">
    <source>
        <dbReference type="ARBA" id="ARBA00023128"/>
    </source>
</evidence>
<evidence type="ECO:0000256" key="3">
    <source>
        <dbReference type="ARBA" id="ARBA00022692"/>
    </source>
</evidence>
<comment type="subcellular location">
    <subcellularLocation>
        <location evidence="1">Mitochondrion inner membrane</location>
    </subcellularLocation>
</comment>
<evidence type="ECO:0000256" key="8">
    <source>
        <dbReference type="SAM" id="Coils"/>
    </source>
</evidence>
<dbReference type="EMBL" id="LR746268">
    <property type="protein sequence ID" value="CAA7395788.1"/>
    <property type="molecule type" value="Genomic_DNA"/>
</dbReference>
<evidence type="ECO:0000313" key="11">
    <source>
        <dbReference type="Proteomes" id="UP000663760"/>
    </source>
</evidence>
<comment type="similarity">
    <text evidence="2">Belongs to the MICOS complex subunit Mic60 family.</text>
</comment>
<dbReference type="AlphaFoldDB" id="A0A7I8KFD3"/>
<evidence type="ECO:0000256" key="1">
    <source>
        <dbReference type="ARBA" id="ARBA00004273"/>
    </source>
</evidence>
<keyword evidence="7" id="KW-0472">Membrane</keyword>
<keyword evidence="6" id="KW-0496">Mitochondrion</keyword>
<evidence type="ECO:0000256" key="2">
    <source>
        <dbReference type="ARBA" id="ARBA00010877"/>
    </source>
</evidence>
<dbReference type="Pfam" id="PF09731">
    <property type="entry name" value="Mitofilin"/>
    <property type="match status" value="1"/>
</dbReference>
<evidence type="ECO:0000256" key="7">
    <source>
        <dbReference type="ARBA" id="ARBA00023136"/>
    </source>
</evidence>
<feature type="coiled-coil region" evidence="8">
    <location>
        <begin position="294"/>
        <end position="375"/>
    </location>
</feature>
<organism evidence="10 11">
    <name type="scientific">Spirodela intermedia</name>
    <name type="common">Intermediate duckweed</name>
    <dbReference type="NCBI Taxonomy" id="51605"/>
    <lineage>
        <taxon>Eukaryota</taxon>
        <taxon>Viridiplantae</taxon>
        <taxon>Streptophyta</taxon>
        <taxon>Embryophyta</taxon>
        <taxon>Tracheophyta</taxon>
        <taxon>Spermatophyta</taxon>
        <taxon>Magnoliopsida</taxon>
        <taxon>Liliopsida</taxon>
        <taxon>Araceae</taxon>
        <taxon>Lemnoideae</taxon>
        <taxon>Spirodela</taxon>
    </lineage>
</organism>
<gene>
    <name evidence="10" type="ORF">SI8410_05006451</name>
</gene>
<feature type="region of interest" description="Disordered" evidence="9">
    <location>
        <begin position="140"/>
        <end position="177"/>
    </location>
</feature>
<keyword evidence="5" id="KW-1133">Transmembrane helix</keyword>
<dbReference type="GO" id="GO:0042407">
    <property type="term" value="P:cristae formation"/>
    <property type="evidence" value="ECO:0007669"/>
    <property type="project" value="TreeGrafter"/>
</dbReference>
<accession>A0A7I8KFD3</accession>
<dbReference type="PANTHER" id="PTHR15415">
    <property type="entry name" value="MITOFILIN"/>
    <property type="match status" value="1"/>
</dbReference>
<evidence type="ECO:0000256" key="4">
    <source>
        <dbReference type="ARBA" id="ARBA00022792"/>
    </source>
</evidence>
<evidence type="ECO:0000313" key="10">
    <source>
        <dbReference type="EMBL" id="CAA7395788.1"/>
    </source>
</evidence>
<name>A0A7I8KFD3_SPIIN</name>